<dbReference type="FunFam" id="3.40.630.10:FF:000101">
    <property type="entry name" value="N-acetylated alpha-linked acidic dipeptidase like 1"/>
    <property type="match status" value="1"/>
</dbReference>
<dbReference type="GO" id="GO:0016324">
    <property type="term" value="C:apical plasma membrane"/>
    <property type="evidence" value="ECO:0007669"/>
    <property type="project" value="UniProtKB-SubCell"/>
</dbReference>
<keyword evidence="12" id="KW-0325">Glycoprotein</keyword>
<dbReference type="SUPFAM" id="SSF52025">
    <property type="entry name" value="PA domain"/>
    <property type="match status" value="1"/>
</dbReference>
<dbReference type="InterPro" id="IPR036757">
    <property type="entry name" value="TFR-like_dimer_dom_sf"/>
</dbReference>
<evidence type="ECO:0000256" key="6">
    <source>
        <dbReference type="ARBA" id="ARBA00022723"/>
    </source>
</evidence>
<keyword evidence="11" id="KW-1015">Disulfide bond</keyword>
<dbReference type="Gene3D" id="3.50.30.30">
    <property type="match status" value="1"/>
</dbReference>
<dbReference type="GO" id="GO:0006508">
    <property type="term" value="P:proteolysis"/>
    <property type="evidence" value="ECO:0007669"/>
    <property type="project" value="UniProtKB-KW"/>
</dbReference>
<dbReference type="GO" id="GO:0004180">
    <property type="term" value="F:carboxypeptidase activity"/>
    <property type="evidence" value="ECO:0007669"/>
    <property type="project" value="TreeGrafter"/>
</dbReference>
<name>A0A212DGY3_CEREH</name>
<evidence type="ECO:0000256" key="11">
    <source>
        <dbReference type="ARBA" id="ARBA00023157"/>
    </source>
</evidence>
<accession>A0A212DGY3</accession>
<dbReference type="InterPro" id="IPR039373">
    <property type="entry name" value="Peptidase_M28B"/>
</dbReference>
<evidence type="ECO:0000313" key="18">
    <source>
        <dbReference type="Proteomes" id="UP000242450"/>
    </source>
</evidence>
<evidence type="ECO:0000256" key="9">
    <source>
        <dbReference type="ARBA" id="ARBA00022837"/>
    </source>
</evidence>
<dbReference type="GO" id="GO:0046872">
    <property type="term" value="F:metal ion binding"/>
    <property type="evidence" value="ECO:0007669"/>
    <property type="project" value="UniProtKB-KW"/>
</dbReference>
<keyword evidence="8" id="KW-0862">Zinc</keyword>
<protein>
    <recommendedName>
        <fullName evidence="14">Aminopeptidase NAALADL1</fullName>
    </recommendedName>
    <alternativeName>
        <fullName evidence="15">N-acetylated-alpha-linked acidic dipeptidase-like protein</fullName>
    </alternativeName>
</protein>
<evidence type="ECO:0000256" key="15">
    <source>
        <dbReference type="ARBA" id="ARBA00081462"/>
    </source>
</evidence>
<keyword evidence="9" id="KW-0106">Calcium</keyword>
<comment type="similarity">
    <text evidence="3">Belongs to the peptidase M28 family. M28B subfamily.</text>
</comment>
<keyword evidence="10" id="KW-0482">Metalloprotease</keyword>
<dbReference type="SUPFAM" id="SSF53187">
    <property type="entry name" value="Zn-dependent exopeptidases"/>
    <property type="match status" value="1"/>
</dbReference>
<evidence type="ECO:0000256" key="14">
    <source>
        <dbReference type="ARBA" id="ARBA00068168"/>
    </source>
</evidence>
<dbReference type="SUPFAM" id="SSF47672">
    <property type="entry name" value="Transferrin receptor-like dimerisation domain"/>
    <property type="match status" value="1"/>
</dbReference>
<reference evidence="17 18" key="1">
    <citation type="journal article" date="2018" name="Mol. Genet. Genomics">
        <title>The red deer Cervus elaphus genome CerEla1.0: sequencing, annotating, genes, and chromosomes.</title>
        <authorList>
            <person name="Bana N.A."/>
            <person name="Nyiri A."/>
            <person name="Nagy J."/>
            <person name="Frank K."/>
            <person name="Nagy T."/>
            <person name="Steger V."/>
            <person name="Schiller M."/>
            <person name="Lakatos P."/>
            <person name="Sugar L."/>
            <person name="Horn P."/>
            <person name="Barta E."/>
            <person name="Orosz L."/>
        </authorList>
    </citation>
    <scope>NUCLEOTIDE SEQUENCE [LARGE SCALE GENOMIC DNA]</scope>
    <source>
        <strain evidence="17">Hungarian</strain>
    </source>
</reference>
<comment type="subcellular location">
    <subcellularLocation>
        <location evidence="2">Apical cell membrane</location>
        <topology evidence="2">Single-pass type II membrane protein</topology>
    </subcellularLocation>
</comment>
<evidence type="ECO:0000313" key="17">
    <source>
        <dbReference type="EMBL" id="OWK17441.1"/>
    </source>
</evidence>
<dbReference type="PANTHER" id="PTHR10404">
    <property type="entry name" value="N-ACETYLATED-ALPHA-LINKED ACIDIC DIPEPTIDASE"/>
    <property type="match status" value="1"/>
</dbReference>
<evidence type="ECO:0000259" key="16">
    <source>
        <dbReference type="Pfam" id="PF04253"/>
    </source>
</evidence>
<evidence type="ECO:0000256" key="2">
    <source>
        <dbReference type="ARBA" id="ARBA00004655"/>
    </source>
</evidence>
<dbReference type="Gene3D" id="3.40.630.10">
    <property type="entry name" value="Zn peptidases"/>
    <property type="match status" value="2"/>
</dbReference>
<organism evidence="17 18">
    <name type="scientific">Cervus elaphus hippelaphus</name>
    <name type="common">European red deer</name>
    <dbReference type="NCBI Taxonomy" id="46360"/>
    <lineage>
        <taxon>Eukaryota</taxon>
        <taxon>Metazoa</taxon>
        <taxon>Chordata</taxon>
        <taxon>Craniata</taxon>
        <taxon>Vertebrata</taxon>
        <taxon>Euteleostomi</taxon>
        <taxon>Mammalia</taxon>
        <taxon>Eutheria</taxon>
        <taxon>Laurasiatheria</taxon>
        <taxon>Artiodactyla</taxon>
        <taxon>Ruminantia</taxon>
        <taxon>Pecora</taxon>
        <taxon>Cervidae</taxon>
        <taxon>Cervinae</taxon>
        <taxon>Cervus</taxon>
    </lineage>
</organism>
<feature type="non-terminal residue" evidence="17">
    <location>
        <position position="1"/>
    </location>
</feature>
<gene>
    <name evidence="17" type="ORF">Celaphus_00013298</name>
</gene>
<dbReference type="EMBL" id="MKHE01000002">
    <property type="protein sequence ID" value="OWK17441.1"/>
    <property type="molecule type" value="Genomic_DNA"/>
</dbReference>
<evidence type="ECO:0000256" key="4">
    <source>
        <dbReference type="ARBA" id="ARBA00022438"/>
    </source>
</evidence>
<dbReference type="Pfam" id="PF04253">
    <property type="entry name" value="TFR_dimer"/>
    <property type="match status" value="1"/>
</dbReference>
<dbReference type="OrthoDB" id="5841748at2759"/>
<comment type="caution">
    <text evidence="17">The sequence shown here is derived from an EMBL/GenBank/DDBJ whole genome shotgun (WGS) entry which is preliminary data.</text>
</comment>
<dbReference type="InterPro" id="IPR007365">
    <property type="entry name" value="TFR-like_dimer_dom"/>
</dbReference>
<feature type="domain" description="Transferrin receptor-like dimerisation" evidence="16">
    <location>
        <begin position="297"/>
        <end position="416"/>
    </location>
</feature>
<dbReference type="FunFam" id="1.20.930.40:FF:000001">
    <property type="entry name" value="N-acetylated-alpha-linked acidic dipeptidase 2"/>
    <property type="match status" value="1"/>
</dbReference>
<evidence type="ECO:0000256" key="5">
    <source>
        <dbReference type="ARBA" id="ARBA00022670"/>
    </source>
</evidence>
<dbReference type="PANTHER" id="PTHR10404:SF50">
    <property type="entry name" value="AMINOPEPTIDASE NAALADL1"/>
    <property type="match status" value="1"/>
</dbReference>
<evidence type="ECO:0000256" key="7">
    <source>
        <dbReference type="ARBA" id="ARBA00022801"/>
    </source>
</evidence>
<dbReference type="GO" id="GO:0008237">
    <property type="term" value="F:metallopeptidase activity"/>
    <property type="evidence" value="ECO:0007669"/>
    <property type="project" value="UniProtKB-KW"/>
</dbReference>
<comment type="cofactor">
    <cofactor evidence="1">
        <name>Zn(2+)</name>
        <dbReference type="ChEBI" id="CHEBI:29105"/>
    </cofactor>
</comment>
<proteinExistence type="inferred from homology"/>
<keyword evidence="4" id="KW-0031">Aminopeptidase</keyword>
<sequence length="421" mass="45756">SSGFLQAVNAAKYGVAGVLVYTDPKDINDGKSLPNETFPHSWCLPPSGVERGSYFEYFGDPLTPYLPATPSSFRLNSDNASGFPPIPIQPIGFEDARVLLCNLGGKLAPADWQGGLGCDYNLGPGFRLNGIFPEDRFLTLLLLPDRYVLYGNHRDSWVHGAVDPSTGTAVLLELSRVLGTLLKKGERAALPRLSALQPNHIPSHSVGTLGAGSDYAPFIHFLGISSMDIAYTYDREFFSKLQERAVAYINVDISVFGTRGCGADSGSGDPKGDYSETLRSFLQAAENLRDLLEQHNISFGPLVTAVEKFEGAATSFNQRIATLREGTPDPLQVRMINDQLMLLERTFLNSQAFPEERYYNHVLWAPRTGSVATFPGLSNAYSQAENTGHEPAAWAEVQRQLSIVVAALEGAAATLRPVADL</sequence>
<evidence type="ECO:0000256" key="12">
    <source>
        <dbReference type="ARBA" id="ARBA00023180"/>
    </source>
</evidence>
<dbReference type="Gene3D" id="1.20.930.40">
    <property type="entry name" value="Transferrin receptor-like, dimerisation domain"/>
    <property type="match status" value="1"/>
</dbReference>
<evidence type="ECO:0000256" key="13">
    <source>
        <dbReference type="ARBA" id="ARBA00059290"/>
    </source>
</evidence>
<evidence type="ECO:0000256" key="8">
    <source>
        <dbReference type="ARBA" id="ARBA00022833"/>
    </source>
</evidence>
<evidence type="ECO:0000256" key="1">
    <source>
        <dbReference type="ARBA" id="ARBA00001947"/>
    </source>
</evidence>
<dbReference type="Proteomes" id="UP000242450">
    <property type="component" value="Chromosome 2"/>
</dbReference>
<dbReference type="InterPro" id="IPR046450">
    <property type="entry name" value="PA_dom_sf"/>
</dbReference>
<evidence type="ECO:0000256" key="10">
    <source>
        <dbReference type="ARBA" id="ARBA00023049"/>
    </source>
</evidence>
<keyword evidence="5" id="KW-0645">Protease</keyword>
<evidence type="ECO:0000256" key="3">
    <source>
        <dbReference type="ARBA" id="ARBA00005634"/>
    </source>
</evidence>
<keyword evidence="7" id="KW-0378">Hydrolase</keyword>
<keyword evidence="18" id="KW-1185">Reference proteome</keyword>
<dbReference type="AlphaFoldDB" id="A0A212DGY3"/>
<dbReference type="GO" id="GO:0004177">
    <property type="term" value="F:aminopeptidase activity"/>
    <property type="evidence" value="ECO:0007669"/>
    <property type="project" value="UniProtKB-KW"/>
</dbReference>
<keyword evidence="6" id="KW-0479">Metal-binding</keyword>
<comment type="function">
    <text evidence="13">Aminopeptidase with broad substrate specificity. Has lower activity with substrates that have Asp or Glu in the P2' position, or Pro in the P3' position. Lacks activity with substrates that have both Pro in the P3' position and Asp or Glu in the P2' position. Lacks carboxypeptidase activity. Lacks dipeptidyl-peptidase IV type activity.</text>
</comment>